<keyword evidence="2 5" id="KW-0812">Transmembrane</keyword>
<keyword evidence="8" id="KW-1185">Reference proteome</keyword>
<dbReference type="EMBL" id="KN847347">
    <property type="protein sequence ID" value="KIW36918.1"/>
    <property type="molecule type" value="Genomic_DNA"/>
</dbReference>
<evidence type="ECO:0000256" key="2">
    <source>
        <dbReference type="ARBA" id="ARBA00022692"/>
    </source>
</evidence>
<dbReference type="RefSeq" id="XP_016257134.1">
    <property type="nucleotide sequence ID" value="XM_016412409.1"/>
</dbReference>
<evidence type="ECO:0000256" key="1">
    <source>
        <dbReference type="ARBA" id="ARBA00004141"/>
    </source>
</evidence>
<comment type="subcellular location">
    <subcellularLocation>
        <location evidence="1">Membrane</location>
        <topology evidence="1">Multi-pass membrane protein</topology>
    </subcellularLocation>
</comment>
<proteinExistence type="predicted"/>
<dbReference type="HOGENOM" id="CLU_008455_11_4_1"/>
<dbReference type="GeneID" id="27362896"/>
<dbReference type="FunFam" id="1.20.1250.20:FF:000011">
    <property type="entry name" value="MFS multidrug transporter, putative"/>
    <property type="match status" value="1"/>
</dbReference>
<keyword evidence="4 5" id="KW-0472">Membrane</keyword>
<feature type="transmembrane region" description="Helical" evidence="5">
    <location>
        <begin position="68"/>
        <end position="87"/>
    </location>
</feature>
<dbReference type="PROSITE" id="PS50850">
    <property type="entry name" value="MFS"/>
    <property type="match status" value="1"/>
</dbReference>
<feature type="transmembrane region" description="Helical" evidence="5">
    <location>
        <begin position="158"/>
        <end position="180"/>
    </location>
</feature>
<evidence type="ECO:0000313" key="7">
    <source>
        <dbReference type="EMBL" id="KIW36918.1"/>
    </source>
</evidence>
<organism evidence="7 8">
    <name type="scientific">Exophiala oligosperma</name>
    <dbReference type="NCBI Taxonomy" id="215243"/>
    <lineage>
        <taxon>Eukaryota</taxon>
        <taxon>Fungi</taxon>
        <taxon>Dikarya</taxon>
        <taxon>Ascomycota</taxon>
        <taxon>Pezizomycotina</taxon>
        <taxon>Eurotiomycetes</taxon>
        <taxon>Chaetothyriomycetidae</taxon>
        <taxon>Chaetothyriales</taxon>
        <taxon>Herpotrichiellaceae</taxon>
        <taxon>Exophiala</taxon>
    </lineage>
</organism>
<feature type="transmembrane region" description="Helical" evidence="5">
    <location>
        <begin position="192"/>
        <end position="209"/>
    </location>
</feature>
<evidence type="ECO:0000256" key="5">
    <source>
        <dbReference type="SAM" id="Phobius"/>
    </source>
</evidence>
<dbReference type="Pfam" id="PF07690">
    <property type="entry name" value="MFS_1"/>
    <property type="match status" value="1"/>
</dbReference>
<dbReference type="Proteomes" id="UP000053342">
    <property type="component" value="Unassembled WGS sequence"/>
</dbReference>
<reference evidence="7 8" key="1">
    <citation type="submission" date="2015-01" db="EMBL/GenBank/DDBJ databases">
        <title>The Genome Sequence of Exophiala oligosperma CBS72588.</title>
        <authorList>
            <consortium name="The Broad Institute Genomics Platform"/>
            <person name="Cuomo C."/>
            <person name="de Hoog S."/>
            <person name="Gorbushina A."/>
            <person name="Stielow B."/>
            <person name="Teixiera M."/>
            <person name="Abouelleil A."/>
            <person name="Chapman S.B."/>
            <person name="Priest M."/>
            <person name="Young S.K."/>
            <person name="Wortman J."/>
            <person name="Nusbaum C."/>
            <person name="Birren B."/>
        </authorList>
    </citation>
    <scope>NUCLEOTIDE SEQUENCE [LARGE SCALE GENOMIC DNA]</scope>
    <source>
        <strain evidence="7 8">CBS 72588</strain>
    </source>
</reference>
<dbReference type="AlphaFoldDB" id="A0A0D2D0V0"/>
<protein>
    <recommendedName>
        <fullName evidence="6">Major facilitator superfamily (MFS) profile domain-containing protein</fullName>
    </recommendedName>
</protein>
<feature type="transmembrane region" description="Helical" evidence="5">
    <location>
        <begin position="123"/>
        <end position="146"/>
    </location>
</feature>
<name>A0A0D2D0V0_9EURO</name>
<feature type="transmembrane region" description="Helical" evidence="5">
    <location>
        <begin position="35"/>
        <end position="56"/>
    </location>
</feature>
<evidence type="ECO:0000313" key="8">
    <source>
        <dbReference type="Proteomes" id="UP000053342"/>
    </source>
</evidence>
<feature type="transmembrane region" description="Helical" evidence="5">
    <location>
        <begin position="99"/>
        <end position="117"/>
    </location>
</feature>
<dbReference type="InterPro" id="IPR020846">
    <property type="entry name" value="MFS_dom"/>
</dbReference>
<feature type="domain" description="Major facilitator superfamily (MFS) profile" evidence="6">
    <location>
        <begin position="33"/>
        <end position="464"/>
    </location>
</feature>
<accession>A0A0D2D0V0</accession>
<gene>
    <name evidence="7" type="ORF">PV06_10822</name>
</gene>
<feature type="transmembrane region" description="Helical" evidence="5">
    <location>
        <begin position="303"/>
        <end position="322"/>
    </location>
</feature>
<keyword evidence="3 5" id="KW-1133">Transmembrane helix</keyword>
<dbReference type="InterPro" id="IPR036259">
    <property type="entry name" value="MFS_trans_sf"/>
</dbReference>
<evidence type="ECO:0000256" key="3">
    <source>
        <dbReference type="ARBA" id="ARBA00022989"/>
    </source>
</evidence>
<dbReference type="GO" id="GO:0005886">
    <property type="term" value="C:plasma membrane"/>
    <property type="evidence" value="ECO:0007669"/>
    <property type="project" value="TreeGrafter"/>
</dbReference>
<dbReference type="PANTHER" id="PTHR23502:SF59">
    <property type="entry name" value="MULTIDRUG TRANSPORTER, PUTATIVE (AFU_ORTHOLOGUE AFUA_1G10370)-RELATED"/>
    <property type="match status" value="1"/>
</dbReference>
<evidence type="ECO:0000259" key="6">
    <source>
        <dbReference type="PROSITE" id="PS50850"/>
    </source>
</evidence>
<dbReference type="VEuPathDB" id="FungiDB:PV06_10822"/>
<sequence length="478" mass="52288">MQQEQNEKNVVDFDGPDDPLYALNWSTRRKVYTTVLYGLTTMTATWASSCISSGLPGVASGFHVSVEVATLSITLFLFGFGIGPLLWAPLSEVYGRKVATLPACVVAMCFSFGSATAKDIQTLMITRFFTGFFSSAPVANTGGVLGEMYSSNSRAIAMAGYSLAVVGGPVLGPIVGSALVVQPSLSWRWTEYITGILSAIVLAFDFLYIRETYSPVILRRKAMRLRLESRNWALHSRSEEWDTSFAELMRKFLIRPLELLTTPICFAVALYASFCYGILYMQLGAVPIIFHDGRGWPLVRSSLPFLSITVGALLGAAVNIYNQTRYNVQISRVGTKCLPEARLPPMMVGSVFFAAGSFITSWTAAGRFPWIAPCIGLTCTGFGFTTIFQAAMNYLIDTFQPSDSAASAVAANTFMRSCFAGSFPLVVHPMYDNLGTPWAGSLVGFISIAMIPIPFVFYLFGKRIRSRGKYSRNDDEEG</sequence>
<dbReference type="OrthoDB" id="9986881at2759"/>
<feature type="transmembrane region" description="Helical" evidence="5">
    <location>
        <begin position="438"/>
        <end position="460"/>
    </location>
</feature>
<dbReference type="Gene3D" id="1.20.1250.20">
    <property type="entry name" value="MFS general substrate transporter like domains"/>
    <property type="match status" value="1"/>
</dbReference>
<dbReference type="CDD" id="cd17323">
    <property type="entry name" value="MFS_Tpo1_MDR_like"/>
    <property type="match status" value="1"/>
</dbReference>
<dbReference type="PANTHER" id="PTHR23502">
    <property type="entry name" value="MAJOR FACILITATOR SUPERFAMILY"/>
    <property type="match status" value="1"/>
</dbReference>
<dbReference type="STRING" id="215243.A0A0D2D0V0"/>
<evidence type="ECO:0000256" key="4">
    <source>
        <dbReference type="ARBA" id="ARBA00023136"/>
    </source>
</evidence>
<dbReference type="InterPro" id="IPR011701">
    <property type="entry name" value="MFS"/>
</dbReference>
<feature type="transmembrane region" description="Helical" evidence="5">
    <location>
        <begin position="259"/>
        <end position="283"/>
    </location>
</feature>
<dbReference type="GO" id="GO:0022857">
    <property type="term" value="F:transmembrane transporter activity"/>
    <property type="evidence" value="ECO:0007669"/>
    <property type="project" value="InterPro"/>
</dbReference>
<dbReference type="SUPFAM" id="SSF103473">
    <property type="entry name" value="MFS general substrate transporter"/>
    <property type="match status" value="1"/>
</dbReference>
<feature type="transmembrane region" description="Helical" evidence="5">
    <location>
        <begin position="370"/>
        <end position="396"/>
    </location>
</feature>